<dbReference type="Proteomes" id="UP000279594">
    <property type="component" value="Chromosome"/>
</dbReference>
<feature type="transmembrane region" description="Helical" evidence="1">
    <location>
        <begin position="174"/>
        <end position="192"/>
    </location>
</feature>
<dbReference type="PANTHER" id="PTHR19353:SF19">
    <property type="entry name" value="DELTA(5) FATTY ACID DESATURASE C-RELATED"/>
    <property type="match status" value="1"/>
</dbReference>
<dbReference type="GO" id="GO:0016020">
    <property type="term" value="C:membrane"/>
    <property type="evidence" value="ECO:0007669"/>
    <property type="project" value="TreeGrafter"/>
</dbReference>
<feature type="transmembrane region" description="Helical" evidence="1">
    <location>
        <begin position="56"/>
        <end position="74"/>
    </location>
</feature>
<gene>
    <name evidence="3" type="ORF">D9M09_22125</name>
</gene>
<keyword evidence="4" id="KW-1185">Reference proteome</keyword>
<dbReference type="GO" id="GO:0008610">
    <property type="term" value="P:lipid biosynthetic process"/>
    <property type="evidence" value="ECO:0007669"/>
    <property type="project" value="UniProtKB-ARBA"/>
</dbReference>
<feature type="transmembrane region" description="Helical" evidence="1">
    <location>
        <begin position="212"/>
        <end position="237"/>
    </location>
</feature>
<feature type="domain" description="Fatty acid desaturase" evidence="2">
    <location>
        <begin position="77"/>
        <end position="355"/>
    </location>
</feature>
<dbReference type="InterPro" id="IPR012171">
    <property type="entry name" value="Fatty_acid_desaturase"/>
</dbReference>
<proteinExistence type="predicted"/>
<sequence length="378" mass="42921">MVAGRGGDARVSQLPPLRFQPARDSAFRRELRARADAYLVAEGKHRFGDWRLHAKTVFLAALTAGLYALALSAGDTWPFVASYVACLVAAMALAMNTLHDAAHSAVFRQGRLNRTLIRLVGLPVGVDTDFWTIRHVHFHHTYANVEGYDLDTEPNPFLRQTPFQRWAPQYRYQYLYWPVVAALSLPYLNWYGDWLDRFGKTPVAAHSRLQGWRGWLSFLGWKLGHVALVLALPMWVLQQHGIGWGVVLGAYFVGQMLASCALVALILGTHWAEVEFFQPGQDGTLPHDWYQHTFYTACDWTPKPRALRWLGYWLGGLNLHLTHHLFPTWSHRHYPALARILAELAPRHGLVYRELGYGQLHASQQAFLRAMGQPPAQS</sequence>
<feature type="transmembrane region" description="Helical" evidence="1">
    <location>
        <begin position="244"/>
        <end position="267"/>
    </location>
</feature>
<keyword evidence="1" id="KW-1133">Transmembrane helix</keyword>
<evidence type="ECO:0000259" key="2">
    <source>
        <dbReference type="Pfam" id="PF00487"/>
    </source>
</evidence>
<keyword evidence="1" id="KW-0472">Membrane</keyword>
<dbReference type="Pfam" id="PF00487">
    <property type="entry name" value="FA_desaturase"/>
    <property type="match status" value="1"/>
</dbReference>
<dbReference type="AlphaFoldDB" id="A0A3G2ECW4"/>
<name>A0A3G2ECW4_9BURK</name>
<evidence type="ECO:0000256" key="1">
    <source>
        <dbReference type="SAM" id="Phobius"/>
    </source>
</evidence>
<reference evidence="3 4" key="1">
    <citation type="submission" date="2018-10" db="EMBL/GenBank/DDBJ databases">
        <title>Effects of UV and annual dynamics of microbial communities in freshwater RAS systems.</title>
        <authorList>
            <person name="Bekkelund A.K."/>
            <person name="Hansen B.R."/>
            <person name="Stokken H."/>
            <person name="Eriksen B.F."/>
            <person name="Kashulin N.A."/>
        </authorList>
    </citation>
    <scope>NUCLEOTIDE SEQUENCE [LARGE SCALE GENOMIC DNA]</scope>
    <source>
        <strain evidence="3 4">BHSEK</strain>
    </source>
</reference>
<protein>
    <submittedName>
        <fullName evidence="3">Acyl-CoA desaturase</fullName>
    </submittedName>
</protein>
<dbReference type="CDD" id="cd03506">
    <property type="entry name" value="Delta6-FADS-like"/>
    <property type="match status" value="1"/>
</dbReference>
<accession>A0A3G2ECW4</accession>
<evidence type="ECO:0000313" key="3">
    <source>
        <dbReference type="EMBL" id="AYM78188.1"/>
    </source>
</evidence>
<dbReference type="EMBL" id="CP033019">
    <property type="protein sequence ID" value="AYM78188.1"/>
    <property type="molecule type" value="Genomic_DNA"/>
</dbReference>
<feature type="transmembrane region" description="Helical" evidence="1">
    <location>
        <begin position="80"/>
        <end position="98"/>
    </location>
</feature>
<dbReference type="GO" id="GO:0016717">
    <property type="term" value="F:oxidoreductase activity, acting on paired donors, with oxidation of a pair of donors resulting in the reduction of molecular oxygen to two molecules of water"/>
    <property type="evidence" value="ECO:0007669"/>
    <property type="project" value="TreeGrafter"/>
</dbReference>
<dbReference type="InterPro" id="IPR005804">
    <property type="entry name" value="FA_desaturase_dom"/>
</dbReference>
<keyword evidence="1" id="KW-0812">Transmembrane</keyword>
<organism evidence="3 4">
    <name type="scientific">Janthinobacterium agaricidamnosum</name>
    <dbReference type="NCBI Taxonomy" id="55508"/>
    <lineage>
        <taxon>Bacteria</taxon>
        <taxon>Pseudomonadati</taxon>
        <taxon>Pseudomonadota</taxon>
        <taxon>Betaproteobacteria</taxon>
        <taxon>Burkholderiales</taxon>
        <taxon>Oxalobacteraceae</taxon>
        <taxon>Janthinobacterium</taxon>
    </lineage>
</organism>
<evidence type="ECO:0000313" key="4">
    <source>
        <dbReference type="Proteomes" id="UP000279594"/>
    </source>
</evidence>
<dbReference type="PANTHER" id="PTHR19353">
    <property type="entry name" value="FATTY ACID DESATURASE 2"/>
    <property type="match status" value="1"/>
</dbReference>